<dbReference type="Gene3D" id="3.90.1150.10">
    <property type="entry name" value="Aspartate Aminotransferase, domain 1"/>
    <property type="match status" value="1"/>
</dbReference>
<keyword evidence="3" id="KW-1185">Reference proteome</keyword>
<dbReference type="CDD" id="cd00609">
    <property type="entry name" value="AAT_like"/>
    <property type="match status" value="1"/>
</dbReference>
<dbReference type="InterPro" id="IPR015424">
    <property type="entry name" value="PyrdxlP-dep_Trfase"/>
</dbReference>
<dbReference type="GO" id="GO:0008483">
    <property type="term" value="F:transaminase activity"/>
    <property type="evidence" value="ECO:0007669"/>
    <property type="project" value="UniProtKB-KW"/>
</dbReference>
<evidence type="ECO:0000313" key="3">
    <source>
        <dbReference type="Proteomes" id="UP001158066"/>
    </source>
</evidence>
<sequence>MRINAFELERFFAKYEFSAPYLLGSSDCEAMNIEDLLALEPGSEKGFQKCWLGYTESMGHPLLREEIAHLYSECSADEVLVHSGAEEAIFIFMNVMLQPGDHVVVQSPCYQSLFQIASDLGCQVTRWFPENQPDWHWNLETLKDLIKPNTKAVIINQPHNPTGYLMSREEQAQLIWMLKERDLLLFSDEVYRCLEHDPALRLPAACDLYENAVSLGVMSKTYGLAGLRIGWIATRNKTIFREMATFKDYTSICNSAPSEYLALIGLRNQQQLIDRNLAIVETNLTVLDQFFKEYPDLFEWQAPRAGSIAFPRFLGTAGAEQFCVDLVEKQGVLLIPSVYFHHGDSHFRIGFGRQNLPECVTQLETYVKQHREALLSS</sequence>
<evidence type="ECO:0000313" key="2">
    <source>
        <dbReference type="EMBL" id="SMP60244.1"/>
    </source>
</evidence>
<dbReference type="Gene3D" id="3.40.640.10">
    <property type="entry name" value="Type I PLP-dependent aspartate aminotransferase-like (Major domain)"/>
    <property type="match status" value="1"/>
</dbReference>
<dbReference type="InterPro" id="IPR004839">
    <property type="entry name" value="Aminotransferase_I/II_large"/>
</dbReference>
<gene>
    <name evidence="2" type="ORF">SAMN06296020_10882</name>
</gene>
<dbReference type="GO" id="GO:0030170">
    <property type="term" value="F:pyridoxal phosphate binding"/>
    <property type="evidence" value="ECO:0007669"/>
    <property type="project" value="InterPro"/>
</dbReference>
<keyword evidence="2" id="KW-0808">Transferase</keyword>
<evidence type="ECO:0000259" key="1">
    <source>
        <dbReference type="Pfam" id="PF00155"/>
    </source>
</evidence>
<reference evidence="2" key="1">
    <citation type="submission" date="2017-05" db="EMBL/GenBank/DDBJ databases">
        <authorList>
            <person name="Varghese N."/>
            <person name="Submissions S."/>
        </authorList>
    </citation>
    <scope>NUCLEOTIDE SEQUENCE</scope>
    <source>
        <strain evidence="2">Su22</strain>
    </source>
</reference>
<dbReference type="SUPFAM" id="SSF53383">
    <property type="entry name" value="PLP-dependent transferases"/>
    <property type="match status" value="1"/>
</dbReference>
<feature type="domain" description="Aminotransferase class I/classII large" evidence="1">
    <location>
        <begin position="50"/>
        <end position="351"/>
    </location>
</feature>
<keyword evidence="2" id="KW-0032">Aminotransferase</keyword>
<comment type="caution">
    <text evidence="2">The sequence shown here is derived from an EMBL/GenBank/DDBJ whole genome shotgun (WGS) entry which is preliminary data.</text>
</comment>
<name>A0AA45WWY7_9CLOT</name>
<dbReference type="InterPro" id="IPR015422">
    <property type="entry name" value="PyrdxlP-dep_Trfase_small"/>
</dbReference>
<protein>
    <submittedName>
        <fullName evidence="2">Aspartate/methionine/tyrosine aminotransferase</fullName>
    </submittedName>
</protein>
<accession>A0AA45WWY7</accession>
<dbReference type="Pfam" id="PF00155">
    <property type="entry name" value="Aminotran_1_2"/>
    <property type="match status" value="1"/>
</dbReference>
<organism evidence="2 3">
    <name type="scientific">Anoxynatronum buryatiense</name>
    <dbReference type="NCBI Taxonomy" id="489973"/>
    <lineage>
        <taxon>Bacteria</taxon>
        <taxon>Bacillati</taxon>
        <taxon>Bacillota</taxon>
        <taxon>Clostridia</taxon>
        <taxon>Eubacteriales</taxon>
        <taxon>Clostridiaceae</taxon>
        <taxon>Anoxynatronum</taxon>
    </lineage>
</organism>
<proteinExistence type="predicted"/>
<dbReference type="InterPro" id="IPR015421">
    <property type="entry name" value="PyrdxlP-dep_Trfase_major"/>
</dbReference>
<dbReference type="EMBL" id="FXUF01000008">
    <property type="protein sequence ID" value="SMP60244.1"/>
    <property type="molecule type" value="Genomic_DNA"/>
</dbReference>
<dbReference type="RefSeq" id="WP_283409570.1">
    <property type="nucleotide sequence ID" value="NZ_FXUF01000008.1"/>
</dbReference>
<dbReference type="PANTHER" id="PTHR43510:SF1">
    <property type="entry name" value="AMINOTRANSFERASE FUNCTION, HYPOTHETICAL (EUROFUNG)"/>
    <property type="match status" value="1"/>
</dbReference>
<dbReference type="AlphaFoldDB" id="A0AA45WWY7"/>
<dbReference type="Proteomes" id="UP001158066">
    <property type="component" value="Unassembled WGS sequence"/>
</dbReference>
<dbReference type="PANTHER" id="PTHR43510">
    <property type="entry name" value="AMINOTRANSFERASE FUNCTION, HYPOTHETICAL (EUROFUNG)"/>
    <property type="match status" value="1"/>
</dbReference>